<dbReference type="PROSITE" id="PS51301">
    <property type="entry name" value="KILA_N"/>
    <property type="match status" value="1"/>
</dbReference>
<proteinExistence type="predicted"/>
<accession>A0A5C7FHI0</accession>
<evidence type="ECO:0000259" key="1">
    <source>
        <dbReference type="PROSITE" id="PS51301"/>
    </source>
</evidence>
<dbReference type="Pfam" id="PF04383">
    <property type="entry name" value="KilA-N"/>
    <property type="match status" value="1"/>
</dbReference>
<protein>
    <submittedName>
        <fullName evidence="2">KilA-N domain-containing protein</fullName>
    </submittedName>
</protein>
<dbReference type="OrthoDB" id="9810290at2"/>
<dbReference type="InterPro" id="IPR017880">
    <property type="entry name" value="KilA_N"/>
</dbReference>
<gene>
    <name evidence="2" type="ORF">FUA23_10950</name>
</gene>
<keyword evidence="3" id="KW-1185">Reference proteome</keyword>
<dbReference type="InterPro" id="IPR018004">
    <property type="entry name" value="KilA/APSES_HTH"/>
</dbReference>
<dbReference type="AlphaFoldDB" id="A0A5C7FHI0"/>
<name>A0A5C7FHI0_9BACT</name>
<dbReference type="SMART" id="SM01252">
    <property type="entry name" value="KilA-N"/>
    <property type="match status" value="1"/>
</dbReference>
<dbReference type="EMBL" id="VOXD01000015">
    <property type="protein sequence ID" value="TXF89261.1"/>
    <property type="molecule type" value="Genomic_DNA"/>
</dbReference>
<dbReference type="RefSeq" id="WP_147930787.1">
    <property type="nucleotide sequence ID" value="NZ_VOXD01000015.1"/>
</dbReference>
<evidence type="ECO:0000313" key="2">
    <source>
        <dbReference type="EMBL" id="TXF89261.1"/>
    </source>
</evidence>
<comment type="caution">
    <text evidence="2">The sequence shown here is derived from an EMBL/GenBank/DDBJ whole genome shotgun (WGS) entry which is preliminary data.</text>
</comment>
<evidence type="ECO:0000313" key="3">
    <source>
        <dbReference type="Proteomes" id="UP000321907"/>
    </source>
</evidence>
<sequence length="292" mass="34386">MLKHVMIGDIKVRIDHESGFLCVTDLAGIRGDSTDNIKNWMKNTQTIQFFEAWERDNSTEPETIDFQSIYDKNRDQAYRLSATQLVDFGCQGIFVRRGRHGGTFCHIDWATHFANWFDPEYYVYTIRAGREMYNLLYGMDQNYLRFSRQLAAKNYGLVNEANQKRRYPQLPLPHTKNHVPGQGDEILLLRLQQQVDADILNLALWEMTALDWRTRFSELAKGNKNMRDYATTEELETMSALQIVMRELQDHQYSATEKLQHLRDRAVDLLKFYCDTPQKEDTLELARQKRGW</sequence>
<dbReference type="Proteomes" id="UP000321907">
    <property type="component" value="Unassembled WGS sequence"/>
</dbReference>
<reference evidence="2 3" key="1">
    <citation type="submission" date="2019-08" db="EMBL/GenBank/DDBJ databases">
        <title>Lewinella sp. strain SSH13 Genome sequencing and assembly.</title>
        <authorList>
            <person name="Kim I."/>
        </authorList>
    </citation>
    <scope>NUCLEOTIDE SEQUENCE [LARGE SCALE GENOMIC DNA]</scope>
    <source>
        <strain evidence="2 3">SSH13</strain>
    </source>
</reference>
<feature type="domain" description="KilA-N" evidence="1">
    <location>
        <begin position="1"/>
        <end position="132"/>
    </location>
</feature>
<organism evidence="2 3">
    <name type="scientific">Neolewinella aurantiaca</name>
    <dbReference type="NCBI Taxonomy" id="2602767"/>
    <lineage>
        <taxon>Bacteria</taxon>
        <taxon>Pseudomonadati</taxon>
        <taxon>Bacteroidota</taxon>
        <taxon>Saprospiria</taxon>
        <taxon>Saprospirales</taxon>
        <taxon>Lewinellaceae</taxon>
        <taxon>Neolewinella</taxon>
    </lineage>
</organism>